<dbReference type="AlphaFoldDB" id="A0A0S4TQC9"/>
<reference evidence="1" key="1">
    <citation type="submission" date="2015-10" db="EMBL/GenBank/DDBJ databases">
        <authorList>
            <person name="Gilbert D.G."/>
        </authorList>
    </citation>
    <scope>NUCLEOTIDE SEQUENCE</scope>
    <source>
        <strain evidence="1">Phyl III-seqv23</strain>
    </source>
</reference>
<evidence type="ECO:0000313" key="2">
    <source>
        <dbReference type="EMBL" id="QCX51324.1"/>
    </source>
</evidence>
<accession>A0A0S4TQC9</accession>
<organism evidence="1">
    <name type="scientific">Ralstonia solanacearum</name>
    <name type="common">Pseudomonas solanacearum</name>
    <dbReference type="NCBI Taxonomy" id="305"/>
    <lineage>
        <taxon>Bacteria</taxon>
        <taxon>Pseudomonadati</taxon>
        <taxon>Pseudomonadota</taxon>
        <taxon>Betaproteobacteria</taxon>
        <taxon>Burkholderiales</taxon>
        <taxon>Burkholderiaceae</taxon>
        <taxon>Ralstonia</taxon>
        <taxon>Ralstonia solanacearum species complex</taxon>
    </lineage>
</organism>
<dbReference type="EMBL" id="LN899819">
    <property type="protein sequence ID" value="CUV12037.1"/>
    <property type="molecule type" value="Genomic_DNA"/>
</dbReference>
<evidence type="ECO:0000313" key="1">
    <source>
        <dbReference type="EMBL" id="CUV12037.1"/>
    </source>
</evidence>
<name>A0A0S4TQC9_RALSL</name>
<protein>
    <recommendedName>
        <fullName evidence="4">Isopenicillin N synthase family oxygenase</fullName>
    </recommendedName>
</protein>
<dbReference type="Gene3D" id="2.60.120.330">
    <property type="entry name" value="B-lactam Antibiotic, Isopenicillin N Synthase, Chain"/>
    <property type="match status" value="1"/>
</dbReference>
<proteinExistence type="predicted"/>
<dbReference type="InterPro" id="IPR027443">
    <property type="entry name" value="IPNS-like_sf"/>
</dbReference>
<geneLocation type="plasmid" evidence="2">
    <name>pUW386</name>
</geneLocation>
<dbReference type="Proteomes" id="UP000310553">
    <property type="component" value="Plasmid pUW386"/>
</dbReference>
<dbReference type="EMBL" id="CP039340">
    <property type="protein sequence ID" value="QCX51324.1"/>
    <property type="molecule type" value="Genomic_DNA"/>
</dbReference>
<gene>
    <name evidence="2" type="ORF">E7Z57_19760</name>
    <name evidence="1" type="ORF">RUN39_v1_300025</name>
</gene>
<geneLocation type="plasmid" evidence="3">
    <name>puw386</name>
</geneLocation>
<keyword evidence="2" id="KW-0614">Plasmid</keyword>
<dbReference type="PATRIC" id="fig|305.106.peg.2160"/>
<sequence>MTRTRIPPADNPPPDARRRLALDTYTLADIERATPRTLACVKASLARHAAIVITAEGAQLLHMRSLDAALSFFQADAAIKAAVDGRRYYAGRHGDATLTFRHAGIEHRRSLAELLGAERGWIPRGASPSGANKEYLQYGVFGRRIPDGLPGLKHNLWPCWPDRAQTRAFRLAKLRQTRFHARLHRAILALLGSELSPPGPPATPAHPPYEILCRDTFYHPHPAAPGACTADRQTTRPIRNPAHVDLSNGTLVHYREGLQLYAGRQRERAAICRDEAGWFDLDSACLPPDALIYLVGLATEITTCGRYLAAWHRVVCDNPFSTHRPRLSVVSFCNAGIDDILPGGADLRASGRMYPPIERTLLPVIGNVAYLASTCTAPIGMETCVAR</sequence>
<evidence type="ECO:0000313" key="3">
    <source>
        <dbReference type="Proteomes" id="UP000310553"/>
    </source>
</evidence>
<dbReference type="SUPFAM" id="SSF51197">
    <property type="entry name" value="Clavaminate synthase-like"/>
    <property type="match status" value="1"/>
</dbReference>
<reference evidence="2 3" key="2">
    <citation type="submission" date="2019-04" db="EMBL/GenBank/DDBJ databases">
        <title>Complete Genome of UW386 and Higher Quality Genome of UW700.</title>
        <authorList>
            <person name="Jacobs J."/>
            <person name="Perez A."/>
            <person name="Steidl O."/>
            <person name="Allen C."/>
        </authorList>
    </citation>
    <scope>NUCLEOTIDE SEQUENCE [LARGE SCALE GENOMIC DNA]</scope>
    <source>
        <strain evidence="2 3">UW386</strain>
        <plasmid evidence="2">pUW386</plasmid>
        <plasmid evidence="3">puw386</plasmid>
    </source>
</reference>
<evidence type="ECO:0008006" key="4">
    <source>
        <dbReference type="Google" id="ProtNLM"/>
    </source>
</evidence>